<evidence type="ECO:0000313" key="2">
    <source>
        <dbReference type="Proteomes" id="UP000462066"/>
    </source>
</evidence>
<reference evidence="1 2" key="1">
    <citation type="submission" date="2017-10" db="EMBL/GenBank/DDBJ databases">
        <title>Whole genome sequencing of Pseudoxanthomonas broegbernensis DSM 12573(T).</title>
        <authorList>
            <person name="Kumar S."/>
            <person name="Bansal K."/>
            <person name="Kaur A."/>
            <person name="Patil P."/>
            <person name="Sharma S."/>
            <person name="Patil P.B."/>
        </authorList>
    </citation>
    <scope>NUCLEOTIDE SEQUENCE [LARGE SCALE GENOMIC DNA]</scope>
    <source>
        <strain evidence="1 2">DSM 12573</strain>
    </source>
</reference>
<accession>A0A7V8K7I2</accession>
<protein>
    <submittedName>
        <fullName evidence="1">Uncharacterized protein</fullName>
    </submittedName>
</protein>
<gene>
    <name evidence="1" type="ORF">B1992_06780</name>
</gene>
<keyword evidence="2" id="KW-1185">Reference proteome</keyword>
<organism evidence="1 2">
    <name type="scientific">Pseudoxanthomonas broegbernensis</name>
    <dbReference type="NCBI Taxonomy" id="83619"/>
    <lineage>
        <taxon>Bacteria</taxon>
        <taxon>Pseudomonadati</taxon>
        <taxon>Pseudomonadota</taxon>
        <taxon>Gammaproteobacteria</taxon>
        <taxon>Lysobacterales</taxon>
        <taxon>Lysobacteraceae</taxon>
        <taxon>Pseudoxanthomonas</taxon>
    </lineage>
</organism>
<name>A0A7V8K7I2_9GAMM</name>
<evidence type="ECO:0000313" key="1">
    <source>
        <dbReference type="EMBL" id="KAF1686611.1"/>
    </source>
</evidence>
<sequence length="106" mass="11384">MAVLVLLAAGCSRNDVLLEIQPAQVSECDLPVAVQVTWDASGRGLDLAQLEVHNPGRRPTLWIQNAAVGSAATGKWAMDGFTVTLRTREGRELARRSLTTTPCSEP</sequence>
<proteinExistence type="predicted"/>
<comment type="caution">
    <text evidence="1">The sequence shown here is derived from an EMBL/GenBank/DDBJ whole genome shotgun (WGS) entry which is preliminary data.</text>
</comment>
<dbReference type="AlphaFoldDB" id="A0A7V8K7I2"/>
<dbReference type="EMBL" id="MWIP01000005">
    <property type="protein sequence ID" value="KAF1686611.1"/>
    <property type="molecule type" value="Genomic_DNA"/>
</dbReference>
<dbReference type="RefSeq" id="WP_162310724.1">
    <property type="nucleotide sequence ID" value="NZ_JACHGU010000001.1"/>
</dbReference>
<dbReference type="Proteomes" id="UP000462066">
    <property type="component" value="Unassembled WGS sequence"/>
</dbReference>